<keyword evidence="3 4" id="KW-0472">Membrane</keyword>
<feature type="transmembrane region" description="Helical" evidence="4">
    <location>
        <begin position="275"/>
        <end position="294"/>
    </location>
</feature>
<evidence type="ECO:0000256" key="3">
    <source>
        <dbReference type="ARBA" id="ARBA00023136"/>
    </source>
</evidence>
<proteinExistence type="predicted"/>
<evidence type="ECO:0000259" key="5">
    <source>
        <dbReference type="PROSITE" id="PS50850"/>
    </source>
</evidence>
<feature type="transmembrane region" description="Helical" evidence="4">
    <location>
        <begin position="215"/>
        <end position="235"/>
    </location>
</feature>
<evidence type="ECO:0000313" key="7">
    <source>
        <dbReference type="Proteomes" id="UP000295164"/>
    </source>
</evidence>
<protein>
    <submittedName>
        <fullName evidence="6">MFS transporter</fullName>
    </submittedName>
</protein>
<feature type="transmembrane region" description="Helical" evidence="4">
    <location>
        <begin position="164"/>
        <end position="183"/>
    </location>
</feature>
<dbReference type="AlphaFoldDB" id="A0A4R4DVF3"/>
<dbReference type="GO" id="GO:0022857">
    <property type="term" value="F:transmembrane transporter activity"/>
    <property type="evidence" value="ECO:0007669"/>
    <property type="project" value="InterPro"/>
</dbReference>
<feature type="transmembrane region" description="Helical" evidence="4">
    <location>
        <begin position="139"/>
        <end position="158"/>
    </location>
</feature>
<dbReference type="OrthoDB" id="9803985at2"/>
<dbReference type="CDD" id="cd17370">
    <property type="entry name" value="MFS_MJ1317_like"/>
    <property type="match status" value="1"/>
</dbReference>
<dbReference type="InterPro" id="IPR036259">
    <property type="entry name" value="MFS_trans_sf"/>
</dbReference>
<evidence type="ECO:0000256" key="1">
    <source>
        <dbReference type="ARBA" id="ARBA00022692"/>
    </source>
</evidence>
<dbReference type="EMBL" id="SKFH01000037">
    <property type="protein sequence ID" value="TCZ67213.1"/>
    <property type="molecule type" value="Genomic_DNA"/>
</dbReference>
<feature type="domain" description="Major facilitator superfamily (MFS) profile" evidence="5">
    <location>
        <begin position="7"/>
        <end position="386"/>
    </location>
</feature>
<evidence type="ECO:0000256" key="2">
    <source>
        <dbReference type="ARBA" id="ARBA00022989"/>
    </source>
</evidence>
<evidence type="ECO:0000313" key="6">
    <source>
        <dbReference type="EMBL" id="TCZ67213.1"/>
    </source>
</evidence>
<feature type="transmembrane region" description="Helical" evidence="4">
    <location>
        <begin position="363"/>
        <end position="383"/>
    </location>
</feature>
<sequence>MKIINRTVLILSVVSMFADVASEMLYPVIPVYLREIGFSVFAIGALEGVAGFTAGLTKGYFGKWSDELGRRLPFIRSGYFLSALSKPMMGFFTLPLWVFFVRCTDRLGKGLRTAPRDALLAENATETTRARVFGFHRSLDTLGAAIGPCLALALLWRWPGHYHTLFWAAFVPGLLSVVLLFTLREQQRSRSTLRKGGFFSFFRYWKIARPEYKQLVPALLLFALFNSSDVFLLLKTREVSGSDTTTITAYIFYNMVFAGASYPLGVLADRFGKRMVLVSGLLVFAIVYSLFAFVQQSVSLIFLGFLLYGLYAAATEGIAKAWIASLAPTDTGTALGFYSSGESIAALLASLLTGFLWTQLGAFSAFGVTVLATLLVVVYLLIIKAK</sequence>
<dbReference type="PANTHER" id="PTHR23518:SF2">
    <property type="entry name" value="MAJOR FACILITATOR SUPERFAMILY TRANSPORTER"/>
    <property type="match status" value="1"/>
</dbReference>
<keyword evidence="7" id="KW-1185">Reference proteome</keyword>
<reference evidence="6 7" key="1">
    <citation type="submission" date="2019-03" db="EMBL/GenBank/DDBJ databases">
        <authorList>
            <person name="Kim M.K.M."/>
        </authorList>
    </citation>
    <scope>NUCLEOTIDE SEQUENCE [LARGE SCALE GENOMIC DNA]</scope>
    <source>
        <strain evidence="6 7">17J68-15</strain>
    </source>
</reference>
<gene>
    <name evidence="6" type="ORF">E0486_15975</name>
</gene>
<evidence type="ECO:0000256" key="4">
    <source>
        <dbReference type="SAM" id="Phobius"/>
    </source>
</evidence>
<dbReference type="PANTHER" id="PTHR23518">
    <property type="entry name" value="C-METHYLTRANSFERASE"/>
    <property type="match status" value="1"/>
</dbReference>
<dbReference type="Proteomes" id="UP000295164">
    <property type="component" value="Unassembled WGS sequence"/>
</dbReference>
<keyword evidence="2 4" id="KW-1133">Transmembrane helix</keyword>
<feature type="transmembrane region" description="Helical" evidence="4">
    <location>
        <begin position="247"/>
        <end position="268"/>
    </location>
</feature>
<dbReference type="InterPro" id="IPR020846">
    <property type="entry name" value="MFS_dom"/>
</dbReference>
<dbReference type="InterPro" id="IPR011701">
    <property type="entry name" value="MFS"/>
</dbReference>
<feature type="transmembrane region" description="Helical" evidence="4">
    <location>
        <begin position="300"/>
        <end position="323"/>
    </location>
</feature>
<dbReference type="RefSeq" id="WP_131853594.1">
    <property type="nucleotide sequence ID" value="NZ_SKFH01000037.1"/>
</dbReference>
<comment type="caution">
    <text evidence="6">The sequence shown here is derived from an EMBL/GenBank/DDBJ whole genome shotgun (WGS) entry which is preliminary data.</text>
</comment>
<feature type="transmembrane region" description="Helical" evidence="4">
    <location>
        <begin position="335"/>
        <end position="357"/>
    </location>
</feature>
<dbReference type="Pfam" id="PF07690">
    <property type="entry name" value="MFS_1"/>
    <property type="match status" value="1"/>
</dbReference>
<keyword evidence="1 4" id="KW-0812">Transmembrane</keyword>
<name>A0A4R4DVF3_9BACT</name>
<accession>A0A4R4DVF3</accession>
<organism evidence="6 7">
    <name type="scientific">Flaviaesturariibacter aridisoli</name>
    <dbReference type="NCBI Taxonomy" id="2545761"/>
    <lineage>
        <taxon>Bacteria</taxon>
        <taxon>Pseudomonadati</taxon>
        <taxon>Bacteroidota</taxon>
        <taxon>Chitinophagia</taxon>
        <taxon>Chitinophagales</taxon>
        <taxon>Chitinophagaceae</taxon>
        <taxon>Flaviaestuariibacter</taxon>
    </lineage>
</organism>
<dbReference type="SUPFAM" id="SSF103473">
    <property type="entry name" value="MFS general substrate transporter"/>
    <property type="match status" value="1"/>
</dbReference>
<dbReference type="PROSITE" id="PS50850">
    <property type="entry name" value="MFS"/>
    <property type="match status" value="1"/>
</dbReference>
<dbReference type="Gene3D" id="1.20.1250.20">
    <property type="entry name" value="MFS general substrate transporter like domains"/>
    <property type="match status" value="2"/>
</dbReference>